<dbReference type="NCBIfam" id="NF043033">
    <property type="entry name" value="OxoTetrIsom"/>
    <property type="match status" value="1"/>
</dbReference>
<sequence length="258" mass="29007">MPKFAANLTMMFNEHEFPARFAAAAKAGFEGVEFLFPYDYAPAEVAQWLKENNLKNILFNLPPGDWAAGERGIAALPGREDEFRAGVAKAIEYALALDTPQVHMMAGLIPSSSDLALHRKTYLANMKFAAKELAKHKLNLLLEPINTRDMPGYFLNTQAQAHELRAECGESNVKVQMDFYHAQIMEGDLAMTFKKFFNDIGHTQIASVPNRNEPDDGEVNYPFIFKMLDEMGYQGWVGCEYRPKGKTEDGLAWFKAAK</sequence>
<dbReference type="AlphaFoldDB" id="A0AAC9IVD9"/>
<evidence type="ECO:0000259" key="4">
    <source>
        <dbReference type="Pfam" id="PF01261"/>
    </source>
</evidence>
<dbReference type="SUPFAM" id="SSF51658">
    <property type="entry name" value="Xylose isomerase-like"/>
    <property type="match status" value="1"/>
</dbReference>
<reference evidence="5" key="1">
    <citation type="journal article" date="2017" name="Appl. Environ. Microbiol.">
        <title>Microdiversification of a pelagic Polynucleobacter species is mainly driven by acquisition of genomic islands from a partially interspecific gene pool.</title>
        <authorList>
            <person name="Hoetzinger M."/>
            <person name="Hahn M.W."/>
            <person name="Jezberova J."/>
            <person name="Schmidt J."/>
            <person name="Koll U."/>
        </authorList>
    </citation>
    <scope>NUCLEOTIDE SEQUENCE</scope>
    <source>
        <strain evidence="5">MWH-RechtKol4</strain>
    </source>
</reference>
<dbReference type="InterPro" id="IPR050417">
    <property type="entry name" value="Sugar_Epim/Isomerase"/>
</dbReference>
<accession>A0AAC9IVD9</accession>
<evidence type="ECO:0000256" key="2">
    <source>
        <dbReference type="PIRNR" id="PIRNR006241"/>
    </source>
</evidence>
<evidence type="ECO:0000313" key="6">
    <source>
        <dbReference type="Proteomes" id="UP000182060"/>
    </source>
</evidence>
<gene>
    <name evidence="5" type="ORF">AOC25_09350</name>
</gene>
<dbReference type="InterPro" id="IPR026040">
    <property type="entry name" value="HyI-like"/>
</dbReference>
<evidence type="ECO:0000256" key="1">
    <source>
        <dbReference type="ARBA" id="ARBA00023235"/>
    </source>
</evidence>
<protein>
    <submittedName>
        <fullName evidence="5">Hydroxypyruvate isomerase</fullName>
    </submittedName>
</protein>
<dbReference type="InterPro" id="IPR053398">
    <property type="entry name" value="HPT_OtnI_isomerases"/>
</dbReference>
<dbReference type="PIRSF" id="PIRSF006241">
    <property type="entry name" value="HyI"/>
    <property type="match status" value="1"/>
</dbReference>
<dbReference type="EMBL" id="CP015017">
    <property type="protein sequence ID" value="APC01806.1"/>
    <property type="molecule type" value="Genomic_DNA"/>
</dbReference>
<comment type="similarity">
    <text evidence="2">Belongs to the hyi family.</text>
</comment>
<dbReference type="Proteomes" id="UP000182060">
    <property type="component" value="Chromosome"/>
</dbReference>
<feature type="active site" description="Proton donor/acceptor" evidence="3">
    <location>
        <position position="240"/>
    </location>
</feature>
<dbReference type="GO" id="GO:0008903">
    <property type="term" value="F:hydroxypyruvate isomerase activity"/>
    <property type="evidence" value="ECO:0007669"/>
    <property type="project" value="TreeGrafter"/>
</dbReference>
<dbReference type="InterPro" id="IPR036237">
    <property type="entry name" value="Xyl_isomerase-like_sf"/>
</dbReference>
<feature type="domain" description="Xylose isomerase-like TIM barrel" evidence="4">
    <location>
        <begin position="21"/>
        <end position="256"/>
    </location>
</feature>
<keyword evidence="1 2" id="KW-0413">Isomerase</keyword>
<dbReference type="PANTHER" id="PTHR43489">
    <property type="entry name" value="ISOMERASE"/>
    <property type="match status" value="1"/>
</dbReference>
<evidence type="ECO:0000256" key="3">
    <source>
        <dbReference type="PIRSR" id="PIRSR006241-50"/>
    </source>
</evidence>
<feature type="active site" description="Proton donor/acceptor" evidence="3">
    <location>
        <position position="143"/>
    </location>
</feature>
<dbReference type="FunFam" id="3.20.20.150:FF:000007">
    <property type="entry name" value="Hydroxypyruvate isomerase"/>
    <property type="match status" value="1"/>
</dbReference>
<evidence type="ECO:0000313" key="5">
    <source>
        <dbReference type="EMBL" id="APC01806.1"/>
    </source>
</evidence>
<name>A0AAC9IVD9_9BURK</name>
<organism evidence="5 6">
    <name type="scientific">Polynucleobacter asymbioticus</name>
    <dbReference type="NCBI Taxonomy" id="576611"/>
    <lineage>
        <taxon>Bacteria</taxon>
        <taxon>Pseudomonadati</taxon>
        <taxon>Pseudomonadota</taxon>
        <taxon>Betaproteobacteria</taxon>
        <taxon>Burkholderiales</taxon>
        <taxon>Burkholderiaceae</taxon>
        <taxon>Polynucleobacter</taxon>
    </lineage>
</organism>
<dbReference type="GO" id="GO:0046487">
    <property type="term" value="P:glyoxylate metabolic process"/>
    <property type="evidence" value="ECO:0007669"/>
    <property type="project" value="TreeGrafter"/>
</dbReference>
<dbReference type="PANTHER" id="PTHR43489:SF6">
    <property type="entry name" value="HYDROXYPYRUVATE ISOMERASE-RELATED"/>
    <property type="match status" value="1"/>
</dbReference>
<dbReference type="Gene3D" id="3.20.20.150">
    <property type="entry name" value="Divalent-metal-dependent TIM barrel enzymes"/>
    <property type="match status" value="1"/>
</dbReference>
<proteinExistence type="inferred from homology"/>
<dbReference type="Pfam" id="PF01261">
    <property type="entry name" value="AP_endonuc_2"/>
    <property type="match status" value="1"/>
</dbReference>
<dbReference type="InterPro" id="IPR013022">
    <property type="entry name" value="Xyl_isomerase-like_TIM-brl"/>
</dbReference>
<dbReference type="RefSeq" id="WP_071539643.1">
    <property type="nucleotide sequence ID" value="NZ_CP015016.1"/>
</dbReference>